<dbReference type="GO" id="GO:0007508">
    <property type="term" value="P:larval heart development"/>
    <property type="evidence" value="ECO:0007669"/>
    <property type="project" value="TreeGrafter"/>
</dbReference>
<dbReference type="GO" id="GO:0004601">
    <property type="term" value="F:peroxidase activity"/>
    <property type="evidence" value="ECO:0007669"/>
    <property type="project" value="UniProtKB-KW"/>
</dbReference>
<gene>
    <name evidence="5" type="ORF">GWK47_045713</name>
</gene>
<dbReference type="Proteomes" id="UP000770661">
    <property type="component" value="Unassembled WGS sequence"/>
</dbReference>
<dbReference type="Gene3D" id="3.40.30.10">
    <property type="entry name" value="Glutaredoxin"/>
    <property type="match status" value="1"/>
</dbReference>
<evidence type="ECO:0000313" key="5">
    <source>
        <dbReference type="EMBL" id="KAG0721802.1"/>
    </source>
</evidence>
<dbReference type="OrthoDB" id="7475878at2759"/>
<dbReference type="PROSITE" id="PS00763">
    <property type="entry name" value="GLUTATHIONE_PEROXID_2"/>
    <property type="match status" value="1"/>
</dbReference>
<dbReference type="GO" id="GO:0061343">
    <property type="term" value="P:cell adhesion involved in heart morphogenesis"/>
    <property type="evidence" value="ECO:0007669"/>
    <property type="project" value="TreeGrafter"/>
</dbReference>
<protein>
    <recommendedName>
        <fullName evidence="7">Endonuclease/exonuclease/phosphatase domain-containing protein</fullName>
    </recommendedName>
</protein>
<keyword evidence="6" id="KW-1185">Reference proteome</keyword>
<dbReference type="InterPro" id="IPR000889">
    <property type="entry name" value="Glutathione_peroxidase"/>
</dbReference>
<evidence type="ECO:0000256" key="3">
    <source>
        <dbReference type="ARBA" id="ARBA00023002"/>
    </source>
</evidence>
<dbReference type="AlphaFoldDB" id="A0A8J5CXH0"/>
<comment type="caution">
    <text evidence="5">The sequence shown here is derived from an EMBL/GenBank/DDBJ whole genome shotgun (WGS) entry which is preliminary data.</text>
</comment>
<reference evidence="5" key="1">
    <citation type="submission" date="2020-07" db="EMBL/GenBank/DDBJ databases">
        <title>The High-quality genome of the commercially important snow crab, Chionoecetes opilio.</title>
        <authorList>
            <person name="Jeong J.-H."/>
            <person name="Ryu S."/>
        </authorList>
    </citation>
    <scope>NUCLEOTIDE SEQUENCE</scope>
    <source>
        <strain evidence="5">MADBK_172401_WGS</strain>
        <tissue evidence="5">Digestive gland</tissue>
    </source>
</reference>
<evidence type="ECO:0008006" key="7">
    <source>
        <dbReference type="Google" id="ProtNLM"/>
    </source>
</evidence>
<accession>A0A8J5CXH0</accession>
<dbReference type="Pfam" id="PF00255">
    <property type="entry name" value="GSHPx"/>
    <property type="match status" value="1"/>
</dbReference>
<dbReference type="GO" id="GO:0006979">
    <property type="term" value="P:response to oxidative stress"/>
    <property type="evidence" value="ECO:0007669"/>
    <property type="project" value="InterPro"/>
</dbReference>
<sequence>MGAQGILFSTRGWLVMWRRRLTSQYHQLNELHQSLGNMTVLAFPCNQFGKACPGVSTAKAVRQGLDVARTVASINFFNSRSPYTCEDCARTQLSEHGDRQFALVTVRKIKSENVESEEPDNSSEPASAHVSEDHRDATTTQGRNPRHSDHKADAANPASTATNRSDAKSNAMAVERSPPTVVPTTSESTSDAPYKIITLNIAGLTPYRFKGKLKLLSEIVQTEQTIYGGAADMRVQAEAFLRFAQDLCLTQTINIPTRGDNILDVVLTNNDDLFHNFTVDPTNLSDHNIVTLTTTMTDKKHHRDFSPAQHTAVIFNHLNFFSESICWDNLKRNLNQVDWQLEMSNSDPEVQYNKFLSKCHEVCEKHVPIRKTASKKSIPRDRKVLMRKRTKLRKKLRQSDNTTT</sequence>
<evidence type="ECO:0000256" key="1">
    <source>
        <dbReference type="ARBA" id="ARBA00006926"/>
    </source>
</evidence>
<evidence type="ECO:0000256" key="2">
    <source>
        <dbReference type="ARBA" id="ARBA00022559"/>
    </source>
</evidence>
<proteinExistence type="inferred from homology"/>
<comment type="similarity">
    <text evidence="1">Belongs to the glutathione peroxidase family.</text>
</comment>
<evidence type="ECO:0000313" key="6">
    <source>
        <dbReference type="Proteomes" id="UP000770661"/>
    </source>
</evidence>
<name>A0A8J5CXH0_CHIOP</name>
<dbReference type="PANTHER" id="PTHR33395">
    <property type="entry name" value="TRANSCRIPTASE, PUTATIVE-RELATED-RELATED"/>
    <property type="match status" value="1"/>
</dbReference>
<keyword evidence="2" id="KW-0575">Peroxidase</keyword>
<dbReference type="InterPro" id="IPR029760">
    <property type="entry name" value="GPX_CS"/>
</dbReference>
<dbReference type="PANTHER" id="PTHR33395:SF22">
    <property type="entry name" value="REVERSE TRANSCRIPTASE DOMAIN-CONTAINING PROTEIN"/>
    <property type="match status" value="1"/>
</dbReference>
<organism evidence="5 6">
    <name type="scientific">Chionoecetes opilio</name>
    <name type="common">Atlantic snow crab</name>
    <name type="synonym">Cancer opilio</name>
    <dbReference type="NCBI Taxonomy" id="41210"/>
    <lineage>
        <taxon>Eukaryota</taxon>
        <taxon>Metazoa</taxon>
        <taxon>Ecdysozoa</taxon>
        <taxon>Arthropoda</taxon>
        <taxon>Crustacea</taxon>
        <taxon>Multicrustacea</taxon>
        <taxon>Malacostraca</taxon>
        <taxon>Eumalacostraca</taxon>
        <taxon>Eucarida</taxon>
        <taxon>Decapoda</taxon>
        <taxon>Pleocyemata</taxon>
        <taxon>Brachyura</taxon>
        <taxon>Eubrachyura</taxon>
        <taxon>Majoidea</taxon>
        <taxon>Majidae</taxon>
        <taxon>Chionoecetes</taxon>
    </lineage>
</organism>
<dbReference type="GO" id="GO:0031012">
    <property type="term" value="C:extracellular matrix"/>
    <property type="evidence" value="ECO:0007669"/>
    <property type="project" value="TreeGrafter"/>
</dbReference>
<dbReference type="EMBL" id="JACEEZ010010521">
    <property type="protein sequence ID" value="KAG0721802.1"/>
    <property type="molecule type" value="Genomic_DNA"/>
</dbReference>
<feature type="region of interest" description="Disordered" evidence="4">
    <location>
        <begin position="111"/>
        <end position="189"/>
    </location>
</feature>
<feature type="compositionally biased region" description="Low complexity" evidence="4">
    <location>
        <begin position="174"/>
        <end position="189"/>
    </location>
</feature>
<keyword evidence="3" id="KW-0560">Oxidoreductase</keyword>
<evidence type="ECO:0000256" key="4">
    <source>
        <dbReference type="SAM" id="MobiDB-lite"/>
    </source>
</evidence>